<name>A0A811RX68_9POAL</name>
<feature type="domain" description="BRCT" evidence="10">
    <location>
        <begin position="485"/>
        <end position="574"/>
    </location>
</feature>
<dbReference type="InterPro" id="IPR036420">
    <property type="entry name" value="BRCT_dom_sf"/>
</dbReference>
<dbReference type="GO" id="GO:0005634">
    <property type="term" value="C:nucleus"/>
    <property type="evidence" value="ECO:0007669"/>
    <property type="project" value="UniProtKB-SubCell"/>
</dbReference>
<proteinExistence type="predicted"/>
<evidence type="ECO:0000256" key="3">
    <source>
        <dbReference type="ARBA" id="ARBA00022737"/>
    </source>
</evidence>
<keyword evidence="13" id="KW-1185">Reference proteome</keyword>
<dbReference type="Gene3D" id="3.30.40.10">
    <property type="entry name" value="Zinc/RING finger domain, C3HC4 (zinc finger)"/>
    <property type="match status" value="1"/>
</dbReference>
<accession>A0A811RX68</accession>
<reference evidence="12" key="1">
    <citation type="submission" date="2020-10" db="EMBL/GenBank/DDBJ databases">
        <authorList>
            <person name="Han B."/>
            <person name="Lu T."/>
            <person name="Zhao Q."/>
            <person name="Huang X."/>
            <person name="Zhao Y."/>
        </authorList>
    </citation>
    <scope>NUCLEOTIDE SEQUENCE</scope>
</reference>
<dbReference type="OrthoDB" id="6105938at2759"/>
<keyword evidence="2" id="KW-0479">Metal-binding</keyword>
<dbReference type="Pfam" id="PF00533">
    <property type="entry name" value="BRCT"/>
    <property type="match status" value="1"/>
</dbReference>
<comment type="caution">
    <text evidence="12">The sequence shown here is derived from an EMBL/GenBank/DDBJ whole genome shotgun (WGS) entry which is preliminary data.</text>
</comment>
<evidence type="ECO:0000313" key="13">
    <source>
        <dbReference type="Proteomes" id="UP000604825"/>
    </source>
</evidence>
<keyword evidence="8" id="KW-0539">Nucleus</keyword>
<dbReference type="InterPro" id="IPR001357">
    <property type="entry name" value="BRCT_dom"/>
</dbReference>
<dbReference type="PROSITE" id="PS50172">
    <property type="entry name" value="BRCT"/>
    <property type="match status" value="1"/>
</dbReference>
<evidence type="ECO:0000313" key="12">
    <source>
        <dbReference type="EMBL" id="CAD6333464.1"/>
    </source>
</evidence>
<feature type="region of interest" description="Disordered" evidence="9">
    <location>
        <begin position="65"/>
        <end position="92"/>
    </location>
</feature>
<evidence type="ECO:0000259" key="11">
    <source>
        <dbReference type="PROSITE" id="PS51805"/>
    </source>
</evidence>
<protein>
    <submittedName>
        <fullName evidence="12">Uncharacterized protein</fullName>
    </submittedName>
</protein>
<dbReference type="SUPFAM" id="SSF52113">
    <property type="entry name" value="BRCT domain"/>
    <property type="match status" value="1"/>
</dbReference>
<dbReference type="GO" id="GO:0004842">
    <property type="term" value="F:ubiquitin-protein transferase activity"/>
    <property type="evidence" value="ECO:0007669"/>
    <property type="project" value="TreeGrafter"/>
</dbReference>
<gene>
    <name evidence="12" type="ORF">NCGR_LOCUS57562</name>
</gene>
<evidence type="ECO:0000256" key="2">
    <source>
        <dbReference type="ARBA" id="ARBA00022723"/>
    </source>
</evidence>
<dbReference type="PANTHER" id="PTHR13763">
    <property type="entry name" value="BREAST CANCER TYPE 1 SUSCEPTIBILITY PROTEIN BRCA1"/>
    <property type="match status" value="1"/>
</dbReference>
<dbReference type="SMART" id="SM00292">
    <property type="entry name" value="BRCT"/>
    <property type="match status" value="1"/>
</dbReference>
<dbReference type="SMR" id="A0A811RX68"/>
<feature type="compositionally biased region" description="Polar residues" evidence="9">
    <location>
        <begin position="399"/>
        <end position="416"/>
    </location>
</feature>
<keyword evidence="5" id="KW-0863">Zinc-finger</keyword>
<organism evidence="12 13">
    <name type="scientific">Miscanthus lutarioriparius</name>
    <dbReference type="NCBI Taxonomy" id="422564"/>
    <lineage>
        <taxon>Eukaryota</taxon>
        <taxon>Viridiplantae</taxon>
        <taxon>Streptophyta</taxon>
        <taxon>Embryophyta</taxon>
        <taxon>Tracheophyta</taxon>
        <taxon>Spermatophyta</taxon>
        <taxon>Magnoliopsida</taxon>
        <taxon>Liliopsida</taxon>
        <taxon>Poales</taxon>
        <taxon>Poaceae</taxon>
        <taxon>PACMAD clade</taxon>
        <taxon>Panicoideae</taxon>
        <taxon>Andropogonodae</taxon>
        <taxon>Andropogoneae</taxon>
        <taxon>Saccharinae</taxon>
        <taxon>Miscanthus</taxon>
    </lineage>
</organism>
<dbReference type="GO" id="GO:0000724">
    <property type="term" value="P:double-strand break repair via homologous recombination"/>
    <property type="evidence" value="ECO:0007669"/>
    <property type="project" value="TreeGrafter"/>
</dbReference>
<feature type="compositionally biased region" description="Polar residues" evidence="9">
    <location>
        <begin position="337"/>
        <end position="357"/>
    </location>
</feature>
<dbReference type="InterPro" id="IPR031099">
    <property type="entry name" value="BRCA1-associated"/>
</dbReference>
<keyword evidence="4" id="KW-0227">DNA damage</keyword>
<comment type="subcellular location">
    <subcellularLocation>
        <location evidence="1">Nucleus</location>
    </subcellularLocation>
</comment>
<keyword evidence="7" id="KW-0234">DNA repair</keyword>
<evidence type="ECO:0000259" key="10">
    <source>
        <dbReference type="PROSITE" id="PS50172"/>
    </source>
</evidence>
<dbReference type="Proteomes" id="UP000604825">
    <property type="component" value="Unassembled WGS sequence"/>
</dbReference>
<evidence type="ECO:0000256" key="9">
    <source>
        <dbReference type="SAM" id="MobiDB-lite"/>
    </source>
</evidence>
<sequence length="712" mass="78735">MAATGTGTGGVGRALQPIDARSATYVDIMRGKRKINSPTQPGFKQNTDASPLKGQILKAVADAGGLPSLDSKQSKIGAGGPNKRSRRESNVSRKRVLSQDVGCATELKRLPTPINLFEDECVFCHSFRTTESFHGPMVRYLNGRVLSIDEGNSSNAIYVHKECIEWAPKVWFDGDVVMNLESEIRRASGLRCRRCGLLGAALGCYEKHCRKSYHVPCAVQIIDCRWDVAKGHVLCPEHVSKTLPCDKLRTHRKENYSSSLRQSHCSCKEEPFTNFEEEGQQSHLHNTTSSFSPVGKCADKEGNLYVRHRETQQTDQLNTSNTSSFPQSQPSHKEGISPNSSRGGKQMDQLNSMSSCLPGSLYTKKEENFGNHQRKNQQTDQLNISNPFYLPRSQHSQKEGISTNNSRDGQIVQLDTSSSSSLPLGQHSYDKATSKNRERDNQRTHECNTSNLSSPQSCHPAEGISIAFQREETTADQPDTSNCPSDQLVLSGLSLSVSEKDFLQNFAYSTNATLMEEWSKDVTHVIVAKGAGSSCSRSFEVLMAILLGRWVVHFEWVAGCLGTTLPVPEAAYEVAFSMGSDRTIDGPKKGRMRAAEAAPNLFSGLCFCLSDYMNPDNRDRMRDLIATAEGRVLERRDLHLQLKNPDDSSVKPYFIYDVDAPAEFSSSTLHKEMEEVREQAAAGAQVICHLKVLDAIAAYDAEILNVKDSFTS</sequence>
<evidence type="ECO:0000256" key="8">
    <source>
        <dbReference type="ARBA" id="ARBA00023242"/>
    </source>
</evidence>
<keyword evidence="3" id="KW-0677">Repeat</keyword>
<feature type="region of interest" description="Disordered" evidence="9">
    <location>
        <begin position="311"/>
        <end position="363"/>
    </location>
</feature>
<dbReference type="InterPro" id="IPR034732">
    <property type="entry name" value="EPHD"/>
</dbReference>
<feature type="region of interest" description="Disordered" evidence="9">
    <location>
        <begin position="387"/>
        <end position="459"/>
    </location>
</feature>
<evidence type="ECO:0000256" key="7">
    <source>
        <dbReference type="ARBA" id="ARBA00023204"/>
    </source>
</evidence>
<feature type="compositionally biased region" description="Polar residues" evidence="9">
    <location>
        <begin position="313"/>
        <end position="330"/>
    </location>
</feature>
<dbReference type="GO" id="GO:0045944">
    <property type="term" value="P:positive regulation of transcription by RNA polymerase II"/>
    <property type="evidence" value="ECO:0007669"/>
    <property type="project" value="TreeGrafter"/>
</dbReference>
<dbReference type="GO" id="GO:0008270">
    <property type="term" value="F:zinc ion binding"/>
    <property type="evidence" value="ECO:0007669"/>
    <property type="project" value="UniProtKB-KW"/>
</dbReference>
<keyword evidence="6" id="KW-0862">Zinc</keyword>
<evidence type="ECO:0000256" key="4">
    <source>
        <dbReference type="ARBA" id="ARBA00022763"/>
    </source>
</evidence>
<dbReference type="Gene3D" id="3.40.50.10190">
    <property type="entry name" value="BRCT domain"/>
    <property type="match status" value="2"/>
</dbReference>
<evidence type="ECO:0000256" key="5">
    <source>
        <dbReference type="ARBA" id="ARBA00022771"/>
    </source>
</evidence>
<dbReference type="EMBL" id="CAJGYO010000017">
    <property type="protein sequence ID" value="CAD6333464.1"/>
    <property type="molecule type" value="Genomic_DNA"/>
</dbReference>
<feature type="compositionally biased region" description="Polar residues" evidence="9">
    <location>
        <begin position="447"/>
        <end position="457"/>
    </location>
</feature>
<dbReference type="Pfam" id="PF13771">
    <property type="entry name" value="zf-HC5HC2H"/>
    <property type="match status" value="1"/>
</dbReference>
<dbReference type="InterPro" id="IPR001965">
    <property type="entry name" value="Znf_PHD"/>
</dbReference>
<dbReference type="AlphaFoldDB" id="A0A811RX68"/>
<dbReference type="PROSITE" id="PS51805">
    <property type="entry name" value="EPHD"/>
    <property type="match status" value="1"/>
</dbReference>
<dbReference type="InterPro" id="IPR013083">
    <property type="entry name" value="Znf_RING/FYVE/PHD"/>
</dbReference>
<dbReference type="FunFam" id="3.40.50.10190:FF:000006">
    <property type="entry name" value="Breast cancer type 1 susceptibility protein homolog"/>
    <property type="match status" value="1"/>
</dbReference>
<dbReference type="PANTHER" id="PTHR13763:SF6">
    <property type="entry name" value="OS05G0486600 PROTEIN"/>
    <property type="match status" value="1"/>
</dbReference>
<feature type="domain" description="PHD-type" evidence="11">
    <location>
        <begin position="118"/>
        <end position="239"/>
    </location>
</feature>
<evidence type="ECO:0000256" key="1">
    <source>
        <dbReference type="ARBA" id="ARBA00004123"/>
    </source>
</evidence>
<evidence type="ECO:0000256" key="6">
    <source>
        <dbReference type="ARBA" id="ARBA00022833"/>
    </source>
</evidence>
<feature type="compositionally biased region" description="Basic and acidic residues" evidence="9">
    <location>
        <begin position="428"/>
        <end position="446"/>
    </location>
</feature>
<dbReference type="SMART" id="SM00249">
    <property type="entry name" value="PHD"/>
    <property type="match status" value="1"/>
</dbReference>